<dbReference type="GO" id="GO:0000978">
    <property type="term" value="F:RNA polymerase II cis-regulatory region sequence-specific DNA binding"/>
    <property type="evidence" value="ECO:0007669"/>
    <property type="project" value="TreeGrafter"/>
</dbReference>
<keyword evidence="7" id="KW-1185">Reference proteome</keyword>
<dbReference type="Proteomes" id="UP000572817">
    <property type="component" value="Unassembled WGS sequence"/>
</dbReference>
<feature type="region of interest" description="Disordered" evidence="4">
    <location>
        <begin position="65"/>
        <end position="96"/>
    </location>
</feature>
<gene>
    <name evidence="6" type="ORF">GTA08_BOTSDO13204</name>
</gene>
<name>A0A8H4J305_9PEZI</name>
<protein>
    <submittedName>
        <fullName evidence="6">Sugar/inositol transporter</fullName>
    </submittedName>
</protein>
<feature type="domain" description="Xylanolytic transcriptional activator regulatory" evidence="5">
    <location>
        <begin position="347"/>
        <end position="419"/>
    </location>
</feature>
<reference evidence="6" key="1">
    <citation type="submission" date="2020-04" db="EMBL/GenBank/DDBJ databases">
        <title>Genome Assembly and Annotation of Botryosphaeria dothidea sdau 11-99, a Latent Pathogen of Apple Fruit Ring Rot in China.</title>
        <authorList>
            <person name="Yu C."/>
            <person name="Diao Y."/>
            <person name="Lu Q."/>
            <person name="Zhao J."/>
            <person name="Cui S."/>
            <person name="Peng C."/>
            <person name="He B."/>
            <person name="Liu H."/>
        </authorList>
    </citation>
    <scope>NUCLEOTIDE SEQUENCE [LARGE SCALE GENOMIC DNA]</scope>
    <source>
        <strain evidence="6">Sdau11-99</strain>
    </source>
</reference>
<sequence>MHSMFSVPAGVPISFPSANAQNLTVIRYVTQVERQLAEARALVQRYESGSGSAIDSRGLLSEASLHGCSSEAPESTITASGQDDAVPPLGSDPALVASTTSRDASVLQTQIHAHGNSIAIGDLRAAYRVPDLSSQGQRKRGATNPDTITFPLEPTPASVSGNLEWDERNVSRQSKLNDGMGNLAVGGNDGYLGVASGASFLHLTELSQSPEDGDARIAGPSNHGSRESPVPLFQRAPQPSRLDAFLDDYFGLYHHSYPIIHEATFRAEYMEVIPRPPGTLWHVLLYVVAALGACTSGKYQPGTDMVLFEEAKSRLTFDILEIGSMMLVQVLALIANFVQKANKPNSGYNYLGLAKRVAVGIGLHREYSDWAVKPWQVEMRRRVWWCLVIFDVGASITFSRPIELPTGVDIGLPRNYSDTDLTRATHSQPPESAETTIYTNIRCQALFDLAIKDIYSALISGDYPSPDALLALDDSRIRRWLADLPTYFQEHVPQPPRFALCHAILHSRWRNFLIIMYRPFVIRSAILQNKARTAATERESVGDEQQNDSGSPIDLAIRRCLQAASETIARISSFWFDGTGSQKTPMACWYGIFFLFQAVIIPVVSLRNEPQSENADDWRQQVRQAARTLEDMVHVNTTAARCLQVVSRLCGPFLLEDDIMATEESPQTQLNNLNSLLWPLDSTQFEYGSVPGDRGITEFFNQLPGIQWD</sequence>
<dbReference type="GO" id="GO:0000435">
    <property type="term" value="P:positive regulation of transcription from RNA polymerase II promoter by galactose"/>
    <property type="evidence" value="ECO:0007669"/>
    <property type="project" value="TreeGrafter"/>
</dbReference>
<evidence type="ECO:0000313" key="7">
    <source>
        <dbReference type="Proteomes" id="UP000572817"/>
    </source>
</evidence>
<dbReference type="SMART" id="SM00906">
    <property type="entry name" value="Fungal_trans"/>
    <property type="match status" value="1"/>
</dbReference>
<feature type="region of interest" description="Disordered" evidence="4">
    <location>
        <begin position="132"/>
        <end position="161"/>
    </location>
</feature>
<evidence type="ECO:0000256" key="1">
    <source>
        <dbReference type="ARBA" id="ARBA00023015"/>
    </source>
</evidence>
<evidence type="ECO:0000256" key="3">
    <source>
        <dbReference type="ARBA" id="ARBA00023242"/>
    </source>
</evidence>
<proteinExistence type="predicted"/>
<keyword evidence="3" id="KW-0539">Nucleus</keyword>
<dbReference type="GO" id="GO:0005634">
    <property type="term" value="C:nucleus"/>
    <property type="evidence" value="ECO:0007669"/>
    <property type="project" value="TreeGrafter"/>
</dbReference>
<feature type="compositionally biased region" description="Polar residues" evidence="4">
    <location>
        <begin position="72"/>
        <end position="81"/>
    </location>
</feature>
<dbReference type="CDD" id="cd12148">
    <property type="entry name" value="fungal_TF_MHR"/>
    <property type="match status" value="1"/>
</dbReference>
<comment type="caution">
    <text evidence="6">The sequence shown here is derived from an EMBL/GenBank/DDBJ whole genome shotgun (WGS) entry which is preliminary data.</text>
</comment>
<accession>A0A8H4J305</accession>
<feature type="region of interest" description="Disordered" evidence="4">
    <location>
        <begin position="210"/>
        <end position="233"/>
    </location>
</feature>
<dbReference type="EMBL" id="WWBZ02000011">
    <property type="protein sequence ID" value="KAF4311183.1"/>
    <property type="molecule type" value="Genomic_DNA"/>
</dbReference>
<dbReference type="PANTHER" id="PTHR47424:SF2">
    <property type="entry name" value="TRANSCRIPTION FACTOR DOMAIN-CONTAINING PROTEIN-RELATED"/>
    <property type="match status" value="1"/>
</dbReference>
<keyword evidence="2" id="KW-0804">Transcription</keyword>
<dbReference type="GO" id="GO:0006351">
    <property type="term" value="P:DNA-templated transcription"/>
    <property type="evidence" value="ECO:0007669"/>
    <property type="project" value="InterPro"/>
</dbReference>
<dbReference type="InterPro" id="IPR007219">
    <property type="entry name" value="XnlR_reg_dom"/>
</dbReference>
<dbReference type="Pfam" id="PF04082">
    <property type="entry name" value="Fungal_trans"/>
    <property type="match status" value="1"/>
</dbReference>
<dbReference type="GO" id="GO:0008270">
    <property type="term" value="F:zinc ion binding"/>
    <property type="evidence" value="ECO:0007669"/>
    <property type="project" value="InterPro"/>
</dbReference>
<dbReference type="OrthoDB" id="3364175at2759"/>
<evidence type="ECO:0000259" key="5">
    <source>
        <dbReference type="SMART" id="SM00906"/>
    </source>
</evidence>
<keyword evidence="1" id="KW-0805">Transcription regulation</keyword>
<evidence type="ECO:0000256" key="2">
    <source>
        <dbReference type="ARBA" id="ARBA00023163"/>
    </source>
</evidence>
<evidence type="ECO:0000256" key="4">
    <source>
        <dbReference type="SAM" id="MobiDB-lite"/>
    </source>
</evidence>
<evidence type="ECO:0000313" key="6">
    <source>
        <dbReference type="EMBL" id="KAF4311183.1"/>
    </source>
</evidence>
<dbReference type="InterPro" id="IPR051127">
    <property type="entry name" value="Fungal_SecMet_Regulators"/>
</dbReference>
<dbReference type="GO" id="GO:0000981">
    <property type="term" value="F:DNA-binding transcription factor activity, RNA polymerase II-specific"/>
    <property type="evidence" value="ECO:0007669"/>
    <property type="project" value="TreeGrafter"/>
</dbReference>
<organism evidence="6 7">
    <name type="scientific">Botryosphaeria dothidea</name>
    <dbReference type="NCBI Taxonomy" id="55169"/>
    <lineage>
        <taxon>Eukaryota</taxon>
        <taxon>Fungi</taxon>
        <taxon>Dikarya</taxon>
        <taxon>Ascomycota</taxon>
        <taxon>Pezizomycotina</taxon>
        <taxon>Dothideomycetes</taxon>
        <taxon>Dothideomycetes incertae sedis</taxon>
        <taxon>Botryosphaeriales</taxon>
        <taxon>Botryosphaeriaceae</taxon>
        <taxon>Botryosphaeria</taxon>
    </lineage>
</organism>
<dbReference type="AlphaFoldDB" id="A0A8H4J305"/>
<dbReference type="PANTHER" id="PTHR47424">
    <property type="entry name" value="REGULATORY PROTEIN GAL4"/>
    <property type="match status" value="1"/>
</dbReference>